<feature type="chain" id="PRO_5046641419" description="Lipoprotein" evidence="1">
    <location>
        <begin position="27"/>
        <end position="228"/>
    </location>
</feature>
<feature type="signal peptide" evidence="1">
    <location>
        <begin position="1"/>
        <end position="26"/>
    </location>
</feature>
<dbReference type="Proteomes" id="UP000679498">
    <property type="component" value="Chromosome"/>
</dbReference>
<dbReference type="EMBL" id="CP075897">
    <property type="protein sequence ID" value="QWB28754.1"/>
    <property type="molecule type" value="Genomic_DNA"/>
</dbReference>
<evidence type="ECO:0000313" key="2">
    <source>
        <dbReference type="EMBL" id="QWB28754.1"/>
    </source>
</evidence>
<dbReference type="RefSeq" id="WP_214812997.1">
    <property type="nucleotide sequence ID" value="NZ_CP075897.1"/>
</dbReference>
<gene>
    <name evidence="2" type="ORF">KKI46_09065</name>
</gene>
<protein>
    <recommendedName>
        <fullName evidence="4">Lipoprotein</fullName>
    </recommendedName>
</protein>
<accession>A0ABX8G5V1</accession>
<evidence type="ECO:0000256" key="1">
    <source>
        <dbReference type="SAM" id="SignalP"/>
    </source>
</evidence>
<keyword evidence="1" id="KW-0732">Signal</keyword>
<name>A0ABX8G5V1_EXIAC</name>
<evidence type="ECO:0000313" key="3">
    <source>
        <dbReference type="Proteomes" id="UP000679498"/>
    </source>
</evidence>
<sequence length="228" mass="25996">MKRISYKKTIPLILVGLLCISGCAPEKNVEVKEKIHVDGTSLFDSGSYPTAVETAEHHFKYDLSDKSTYTLKQDDFRVDARFGDYNLLLASVIDGRFDSLMIYEKKSNWMLSSSMDLIRDQSTKGESIEGSLAWEGNKKKMTTKLVTNRHYTVIETRLKSEQIPARFGKRVRTINGLKVHVQKQGKQLNLAYQNGKDVMWIVSDRPEETTMRLIQKSPDSPIDSLLTE</sequence>
<keyword evidence="3" id="KW-1185">Reference proteome</keyword>
<dbReference type="GeneID" id="88811823"/>
<proteinExistence type="predicted"/>
<evidence type="ECO:0008006" key="4">
    <source>
        <dbReference type="Google" id="ProtNLM"/>
    </source>
</evidence>
<organism evidence="2 3">
    <name type="scientific">Exiguobacterium acetylicum</name>
    <name type="common">Brevibacterium acetylicum</name>
    <dbReference type="NCBI Taxonomy" id="41170"/>
    <lineage>
        <taxon>Bacteria</taxon>
        <taxon>Bacillati</taxon>
        <taxon>Bacillota</taxon>
        <taxon>Bacilli</taxon>
        <taxon>Bacillales</taxon>
        <taxon>Bacillales Family XII. Incertae Sedis</taxon>
        <taxon>Exiguobacterium</taxon>
    </lineage>
</organism>
<reference evidence="2 3" key="1">
    <citation type="submission" date="2021-05" db="EMBL/GenBank/DDBJ databases">
        <title>Biocontrol using Exiguobacterium acetylicum SI17 against litchi downy blight caused by Peronophythora litchii.</title>
        <authorList>
            <person name="Zheng L."/>
        </authorList>
    </citation>
    <scope>NUCLEOTIDE SEQUENCE [LARGE SCALE GENOMIC DNA]</scope>
    <source>
        <strain evidence="2 3">SI17</strain>
    </source>
</reference>